<evidence type="ECO:0000256" key="2">
    <source>
        <dbReference type="ARBA" id="ARBA00004275"/>
    </source>
</evidence>
<keyword evidence="7" id="KW-0576">Peroxisome</keyword>
<comment type="similarity">
    <text evidence="3">Belongs to the short-chain dehydrogenases/reductases (SDR) family.</text>
</comment>
<protein>
    <recommendedName>
        <fullName evidence="8">Hydroxysteroid dehydrogenase-like protein 2</fullName>
    </recommendedName>
</protein>
<evidence type="ECO:0000256" key="1">
    <source>
        <dbReference type="ARBA" id="ARBA00004173"/>
    </source>
</evidence>
<dbReference type="EMBL" id="HBIN01023381">
    <property type="protein sequence ID" value="CAE0448043.1"/>
    <property type="molecule type" value="Transcribed_RNA"/>
</dbReference>
<dbReference type="GO" id="GO:0005739">
    <property type="term" value="C:mitochondrion"/>
    <property type="evidence" value="ECO:0007669"/>
    <property type="project" value="UniProtKB-SubCell"/>
</dbReference>
<keyword evidence="6" id="KW-0496">Mitochondrion</keyword>
<keyword evidence="5" id="KW-0560">Oxidoreductase</keyword>
<dbReference type="Gene3D" id="3.40.50.720">
    <property type="entry name" value="NAD(P)-binding Rossmann-like Domain"/>
    <property type="match status" value="1"/>
</dbReference>
<dbReference type="FunFam" id="3.40.50.720:FF:000301">
    <property type="entry name" value="Hydroxysteroid dehydrogenase like 2"/>
    <property type="match status" value="1"/>
</dbReference>
<evidence type="ECO:0000256" key="4">
    <source>
        <dbReference type="ARBA" id="ARBA00022857"/>
    </source>
</evidence>
<dbReference type="SUPFAM" id="SSF51735">
    <property type="entry name" value="NAD(P)-binding Rossmann-fold domains"/>
    <property type="match status" value="1"/>
</dbReference>
<dbReference type="PRINTS" id="PR00081">
    <property type="entry name" value="GDHRDH"/>
</dbReference>
<dbReference type="GO" id="GO:0005777">
    <property type="term" value="C:peroxisome"/>
    <property type="evidence" value="ECO:0007669"/>
    <property type="project" value="UniProtKB-SubCell"/>
</dbReference>
<dbReference type="GO" id="GO:0016491">
    <property type="term" value="F:oxidoreductase activity"/>
    <property type="evidence" value="ECO:0007669"/>
    <property type="project" value="UniProtKB-KW"/>
</dbReference>
<accession>A0A7S3V2V1</accession>
<evidence type="ECO:0000313" key="9">
    <source>
        <dbReference type="EMBL" id="CAE0448043.1"/>
    </source>
</evidence>
<dbReference type="InterPro" id="IPR051935">
    <property type="entry name" value="HSDL2"/>
</dbReference>
<proteinExistence type="inferred from homology"/>
<evidence type="ECO:0000256" key="8">
    <source>
        <dbReference type="ARBA" id="ARBA00040243"/>
    </source>
</evidence>
<dbReference type="InterPro" id="IPR036291">
    <property type="entry name" value="NAD(P)-bd_dom_sf"/>
</dbReference>
<dbReference type="PANTHER" id="PTHR42808:SF4">
    <property type="entry name" value="SHORT CHAIN DEHYDROGENASE"/>
    <property type="match status" value="1"/>
</dbReference>
<evidence type="ECO:0000256" key="7">
    <source>
        <dbReference type="ARBA" id="ARBA00023140"/>
    </source>
</evidence>
<name>A0A7S3V2V1_9STRA</name>
<comment type="subcellular location">
    <subcellularLocation>
        <location evidence="1">Mitochondrion</location>
    </subcellularLocation>
    <subcellularLocation>
        <location evidence="2">Peroxisome</location>
    </subcellularLocation>
</comment>
<dbReference type="PANTHER" id="PTHR42808">
    <property type="entry name" value="HYDROXYSTEROID DEHYDROGENASE-LIKE PROTEIN 2"/>
    <property type="match status" value="1"/>
</dbReference>
<evidence type="ECO:0000256" key="5">
    <source>
        <dbReference type="ARBA" id="ARBA00023002"/>
    </source>
</evidence>
<sequence length="303" mass="32787">MPGVSLAGKVALVTGSSRGIGRECVLALARRGCNVVVAAKSTKDTPNLPGTIHSVAAEAISIGVEALPVQMDLRDDSQISSGVDRVINKFGRVDILVNNASALWWQDITDTPMKKFDLINSINSRGSFAITQACLPHMERNSFGRVITMSPPISTNAAEYKGKTAYYMSKFGMTMVALGVSAEGRGKGITGNSLWPATIIESLAAINFQLGDPSMWRKASILADCVTNICEEGDEFTGNMLIDDAYLRSKGFTEEDLVQYRMDPTVEPPRILAGEDTEWTAGEFKRGDVKKLAEDKSKSKNLK</sequence>
<evidence type="ECO:0000256" key="3">
    <source>
        <dbReference type="ARBA" id="ARBA00006484"/>
    </source>
</evidence>
<dbReference type="NCBIfam" id="NF006133">
    <property type="entry name" value="PRK08278.1"/>
    <property type="match status" value="1"/>
</dbReference>
<dbReference type="InterPro" id="IPR002347">
    <property type="entry name" value="SDR_fam"/>
</dbReference>
<organism evidence="9">
    <name type="scientific">Aplanochytrium stocchinoi</name>
    <dbReference type="NCBI Taxonomy" id="215587"/>
    <lineage>
        <taxon>Eukaryota</taxon>
        <taxon>Sar</taxon>
        <taxon>Stramenopiles</taxon>
        <taxon>Bigyra</taxon>
        <taxon>Labyrinthulomycetes</taxon>
        <taxon>Thraustochytrida</taxon>
        <taxon>Thraustochytriidae</taxon>
        <taxon>Aplanochytrium</taxon>
    </lineage>
</organism>
<dbReference type="AlphaFoldDB" id="A0A7S3V2V1"/>
<evidence type="ECO:0000256" key="6">
    <source>
        <dbReference type="ARBA" id="ARBA00023128"/>
    </source>
</evidence>
<reference evidence="9" key="1">
    <citation type="submission" date="2021-01" db="EMBL/GenBank/DDBJ databases">
        <authorList>
            <person name="Corre E."/>
            <person name="Pelletier E."/>
            <person name="Niang G."/>
            <person name="Scheremetjew M."/>
            <person name="Finn R."/>
            <person name="Kale V."/>
            <person name="Holt S."/>
            <person name="Cochrane G."/>
            <person name="Meng A."/>
            <person name="Brown T."/>
            <person name="Cohen L."/>
        </authorList>
    </citation>
    <scope>NUCLEOTIDE SEQUENCE</scope>
    <source>
        <strain evidence="9">GSBS06</strain>
    </source>
</reference>
<keyword evidence="4" id="KW-0521">NADP</keyword>
<gene>
    <name evidence="9" type="ORF">ASTO00021_LOCUS18007</name>
</gene>
<dbReference type="Pfam" id="PF00106">
    <property type="entry name" value="adh_short"/>
    <property type="match status" value="1"/>
</dbReference>